<dbReference type="Proteomes" id="UP000683925">
    <property type="component" value="Unassembled WGS sequence"/>
</dbReference>
<accession>A0A8S1XRD4</accession>
<gene>
    <name evidence="1" type="ORF">POCTA_138.1.T1300094</name>
</gene>
<keyword evidence="2" id="KW-1185">Reference proteome</keyword>
<proteinExistence type="predicted"/>
<reference evidence="1" key="1">
    <citation type="submission" date="2021-01" db="EMBL/GenBank/DDBJ databases">
        <authorList>
            <consortium name="Genoscope - CEA"/>
            <person name="William W."/>
        </authorList>
    </citation>
    <scope>NUCLEOTIDE SEQUENCE</scope>
</reference>
<dbReference type="AlphaFoldDB" id="A0A8S1XRD4"/>
<sequence length="119" mass="14477">MFKIVIKPITQILQSEILLASNVYLMITRFQFMLTQFVISKLQKQILFSEQNIICFINLHFTLNFYNHQIHNWLIQKQGIYYVRRTIKRHRKSKWIDFLCQNISIALSHFNLFHKGLIY</sequence>
<evidence type="ECO:0000313" key="1">
    <source>
        <dbReference type="EMBL" id="CAD8203567.1"/>
    </source>
</evidence>
<evidence type="ECO:0000313" key="2">
    <source>
        <dbReference type="Proteomes" id="UP000683925"/>
    </source>
</evidence>
<comment type="caution">
    <text evidence="1">The sequence shown here is derived from an EMBL/GenBank/DDBJ whole genome shotgun (WGS) entry which is preliminary data.</text>
</comment>
<protein>
    <submittedName>
        <fullName evidence="1">Uncharacterized protein</fullName>
    </submittedName>
</protein>
<dbReference type="EMBL" id="CAJJDP010000130">
    <property type="protein sequence ID" value="CAD8203567.1"/>
    <property type="molecule type" value="Genomic_DNA"/>
</dbReference>
<name>A0A8S1XRD4_PAROT</name>
<organism evidence="1 2">
    <name type="scientific">Paramecium octaurelia</name>
    <dbReference type="NCBI Taxonomy" id="43137"/>
    <lineage>
        <taxon>Eukaryota</taxon>
        <taxon>Sar</taxon>
        <taxon>Alveolata</taxon>
        <taxon>Ciliophora</taxon>
        <taxon>Intramacronucleata</taxon>
        <taxon>Oligohymenophorea</taxon>
        <taxon>Peniculida</taxon>
        <taxon>Parameciidae</taxon>
        <taxon>Paramecium</taxon>
    </lineage>
</organism>